<feature type="transmembrane region" description="Helical" evidence="6">
    <location>
        <begin position="438"/>
        <end position="458"/>
    </location>
</feature>
<dbReference type="InParanoid" id="K5X3V6"/>
<dbReference type="Pfam" id="PF20398">
    <property type="entry name" value="DUF6691"/>
    <property type="match status" value="1"/>
</dbReference>
<dbReference type="EMBL" id="JH971386">
    <property type="protein sequence ID" value="EKM82521.1"/>
    <property type="molecule type" value="Genomic_DNA"/>
</dbReference>
<dbReference type="eggNOG" id="KOG2385">
    <property type="taxonomic scope" value="Eukaryota"/>
</dbReference>
<feature type="transmembrane region" description="Helical" evidence="6">
    <location>
        <begin position="125"/>
        <end position="146"/>
    </location>
</feature>
<evidence type="ECO:0000256" key="4">
    <source>
        <dbReference type="ARBA" id="ARBA00022989"/>
    </source>
</evidence>
<dbReference type="InterPro" id="IPR007941">
    <property type="entry name" value="DUF726"/>
</dbReference>
<accession>K5X3V6</accession>
<gene>
    <name evidence="7" type="ORF">AGABI1DRAFT_117980</name>
</gene>
<keyword evidence="4 6" id="KW-1133">Transmembrane helix</keyword>
<feature type="transmembrane region" description="Helical" evidence="6">
    <location>
        <begin position="470"/>
        <end position="493"/>
    </location>
</feature>
<dbReference type="Proteomes" id="UP000008493">
    <property type="component" value="Unassembled WGS sequence"/>
</dbReference>
<comment type="similarity">
    <text evidence="2">Belongs to the TMCO4 family.</text>
</comment>
<comment type="subcellular location">
    <subcellularLocation>
        <location evidence="1">Membrane</location>
        <topology evidence="1">Multi-pass membrane protein</topology>
    </subcellularLocation>
</comment>
<dbReference type="FunCoup" id="K5X3V6">
    <property type="interactions" value="8"/>
</dbReference>
<dbReference type="OMA" id="FMHRASH"/>
<dbReference type="RefSeq" id="XP_007326513.1">
    <property type="nucleotide sequence ID" value="XM_007326451.1"/>
</dbReference>
<dbReference type="InterPro" id="IPR029058">
    <property type="entry name" value="AB_hydrolase_fold"/>
</dbReference>
<dbReference type="HOGENOM" id="CLU_400043_0_0_1"/>
<keyword evidence="5 6" id="KW-0472">Membrane</keyword>
<feature type="transmembrane region" description="Helical" evidence="6">
    <location>
        <begin position="80"/>
        <end position="105"/>
    </location>
</feature>
<dbReference type="GO" id="GO:0016020">
    <property type="term" value="C:membrane"/>
    <property type="evidence" value="ECO:0007669"/>
    <property type="project" value="UniProtKB-SubCell"/>
</dbReference>
<reference evidence="8" key="1">
    <citation type="journal article" date="2012" name="Proc. Natl. Acad. Sci. U.S.A.">
        <title>Genome sequence of the button mushroom Agaricus bisporus reveals mechanisms governing adaptation to a humic-rich ecological niche.</title>
        <authorList>
            <person name="Morin E."/>
            <person name="Kohler A."/>
            <person name="Baker A.R."/>
            <person name="Foulongne-Oriol M."/>
            <person name="Lombard V."/>
            <person name="Nagy L.G."/>
            <person name="Ohm R.A."/>
            <person name="Patyshakuliyeva A."/>
            <person name="Brun A."/>
            <person name="Aerts A.L."/>
            <person name="Bailey A.M."/>
            <person name="Billette C."/>
            <person name="Coutinho P.M."/>
            <person name="Deakin G."/>
            <person name="Doddapaneni H."/>
            <person name="Floudas D."/>
            <person name="Grimwood J."/>
            <person name="Hilden K."/>
            <person name="Kuees U."/>
            <person name="LaButti K.M."/>
            <person name="Lapidus A."/>
            <person name="Lindquist E.A."/>
            <person name="Lucas S.M."/>
            <person name="Murat C."/>
            <person name="Riley R.W."/>
            <person name="Salamov A.A."/>
            <person name="Schmutz J."/>
            <person name="Subramanian V."/>
            <person name="Woesten H.A.B."/>
            <person name="Xu J."/>
            <person name="Eastwood D.C."/>
            <person name="Foster G.D."/>
            <person name="Sonnenberg A.S."/>
            <person name="Cullen D."/>
            <person name="de Vries R.P."/>
            <person name="Lundell T."/>
            <person name="Hibbett D.S."/>
            <person name="Henrissat B."/>
            <person name="Burton K.S."/>
            <person name="Kerrigan R.W."/>
            <person name="Challen M.P."/>
            <person name="Grigoriev I.V."/>
            <person name="Martin F."/>
        </authorList>
    </citation>
    <scope>NUCLEOTIDE SEQUENCE [LARGE SCALE GENOMIC DNA]</scope>
    <source>
        <strain evidence="8">JB137-S8 / ATCC MYA-4627 / FGSC 10392</strain>
    </source>
</reference>
<feature type="transmembrane region" description="Helical" evidence="6">
    <location>
        <begin position="513"/>
        <end position="531"/>
    </location>
</feature>
<feature type="transmembrane region" description="Helical" evidence="6">
    <location>
        <begin position="592"/>
        <end position="611"/>
    </location>
</feature>
<dbReference type="PANTHER" id="PTHR17920">
    <property type="entry name" value="TRANSMEMBRANE AND COILED-COIL DOMAIN-CONTAINING PROTEIN 4 TMCO4"/>
    <property type="match status" value="1"/>
</dbReference>
<feature type="transmembrane region" description="Helical" evidence="6">
    <location>
        <begin position="669"/>
        <end position="687"/>
    </location>
</feature>
<evidence type="ECO:0000313" key="7">
    <source>
        <dbReference type="EMBL" id="EKM82521.1"/>
    </source>
</evidence>
<sequence>MPEEAVNALFTTILFLHITTNKQYSAYTRAFLMQFQPGIVANEQSIVRTLKNPEWAVSEAQAHTEESRTTHADQGRMMRLAGISLGAVAGGALIGVSGGLAAPLVSAGVTSVLGWFGIAGTTAGLMASGLAGSSLVCGTLFGAYGAKSMADMVQRHTREVRDLAVLPVRPREGEETLGVRLCISGWLADETDVTAPWTIFQGDDTFALQWEIDALKKLADALYKLITSNAMKYVKAEIVRRTVFAGLMSALSPVALLTVGEIMDNPWMNARALAIKTGAVLGDLLVKRTFGNRPVTLVGYSLGSLVIFEALRHLAGLPVSESFGLVEDVFMFGTPVAAEQKTWARIRRVAAGRLVNGYASDDYVLAVLSRASDASIALAVPVHSLMLLDGNVFGISGFMHRASHGASEALTAVAGLIIGGALVGLIEGTGPESTGLSFSQLAAAGFLVGLGTKLANGCTSGHMVCGVARLSIRSIAATATFFATGVITTYIFHNNLGPTLPLKWSFGATACKLLAAQIVPFIVSVLLYFIVGAETPLKGLSVEYSPQPLLRHLAFCSTTIQFALAVHLSGLTNPDRVLRFLLLPFNVAFDPSLAFLAAGTIPFAMSLYHFARGNEIPRLGGKWSIPKAGKVDLKLISGAAIFGIGWGLAGICPGPGLVNFGRALANDNGQLFAMAVWLIAVVAGGSLV</sequence>
<evidence type="ECO:0000256" key="5">
    <source>
        <dbReference type="ARBA" id="ARBA00023136"/>
    </source>
</evidence>
<dbReference type="KEGG" id="abp:AGABI1DRAFT117980"/>
<proteinExistence type="inferred from homology"/>
<organism evidence="7 8">
    <name type="scientific">Agaricus bisporus var. burnettii (strain JB137-S8 / ATCC MYA-4627 / FGSC 10392)</name>
    <name type="common">White button mushroom</name>
    <dbReference type="NCBI Taxonomy" id="597362"/>
    <lineage>
        <taxon>Eukaryota</taxon>
        <taxon>Fungi</taxon>
        <taxon>Dikarya</taxon>
        <taxon>Basidiomycota</taxon>
        <taxon>Agaricomycotina</taxon>
        <taxon>Agaricomycetes</taxon>
        <taxon>Agaricomycetidae</taxon>
        <taxon>Agaricales</taxon>
        <taxon>Agaricineae</taxon>
        <taxon>Agaricaceae</taxon>
        <taxon>Agaricus</taxon>
    </lineage>
</organism>
<evidence type="ECO:0000313" key="8">
    <source>
        <dbReference type="Proteomes" id="UP000008493"/>
    </source>
</evidence>
<evidence type="ECO:0000256" key="6">
    <source>
        <dbReference type="SAM" id="Phobius"/>
    </source>
</evidence>
<keyword evidence="3 6" id="KW-0812">Transmembrane</keyword>
<dbReference type="Pfam" id="PF05277">
    <property type="entry name" value="DUF726"/>
    <property type="match status" value="1"/>
</dbReference>
<evidence type="ECO:0000256" key="3">
    <source>
        <dbReference type="ARBA" id="ARBA00022692"/>
    </source>
</evidence>
<dbReference type="SUPFAM" id="SSF53474">
    <property type="entry name" value="alpha/beta-Hydrolases"/>
    <property type="match status" value="1"/>
</dbReference>
<dbReference type="InterPro" id="IPR046513">
    <property type="entry name" value="DUF6691"/>
</dbReference>
<dbReference type="PANTHER" id="PTHR17920:SF22">
    <property type="entry name" value="DUF726 DOMAIN PROTEIN (AFU_ORTHOLOGUE AFUA_2G12860)"/>
    <property type="match status" value="1"/>
</dbReference>
<name>K5X3V6_AGABU</name>
<dbReference type="OrthoDB" id="277931at2759"/>
<feature type="transmembrane region" description="Helical" evidence="6">
    <location>
        <begin position="409"/>
        <end position="426"/>
    </location>
</feature>
<dbReference type="AlphaFoldDB" id="K5X3V6"/>
<evidence type="ECO:0000256" key="1">
    <source>
        <dbReference type="ARBA" id="ARBA00004141"/>
    </source>
</evidence>
<keyword evidence="8" id="KW-1185">Reference proteome</keyword>
<protein>
    <submittedName>
        <fullName evidence="7">Uncharacterized protein</fullName>
    </submittedName>
</protein>
<evidence type="ECO:0000256" key="2">
    <source>
        <dbReference type="ARBA" id="ARBA00009824"/>
    </source>
</evidence>
<dbReference type="GeneID" id="18825392"/>